<evidence type="ECO:0000313" key="3">
    <source>
        <dbReference type="Proteomes" id="UP000516013"/>
    </source>
</evidence>
<dbReference type="AlphaFoldDB" id="A0A7H0F3K4"/>
<organism evidence="2 3">
    <name type="scientific">Cylindrospermopsis curvispora GIHE-G1</name>
    <dbReference type="NCBI Taxonomy" id="2666332"/>
    <lineage>
        <taxon>Bacteria</taxon>
        <taxon>Bacillati</taxon>
        <taxon>Cyanobacteriota</taxon>
        <taxon>Cyanophyceae</taxon>
        <taxon>Nostocales</taxon>
        <taxon>Aphanizomenonaceae</taxon>
        <taxon>Cylindrospermopsis</taxon>
    </lineage>
</organism>
<dbReference type="Gene3D" id="3.90.190.10">
    <property type="entry name" value="Protein tyrosine phosphatase superfamily"/>
    <property type="match status" value="1"/>
</dbReference>
<dbReference type="KEGG" id="ccur:IAR63_06260"/>
<proteinExistence type="predicted"/>
<accession>A0A7H0F3K4</accession>
<dbReference type="RefSeq" id="WP_187706980.1">
    <property type="nucleotide sequence ID" value="NZ_CP060822.1"/>
</dbReference>
<dbReference type="SUPFAM" id="SSF52799">
    <property type="entry name" value="(Phosphotyrosine protein) phosphatases II"/>
    <property type="match status" value="1"/>
</dbReference>
<sequence length="150" mass="16500">MSNFRQISEKFWVGAQPSPEDLAQLARQGVKSIVNLRSPDETGSLSNEQELSKSNSLEYVNLPLESNSSNGEKIDHLLTEIVDLPTPIYFHCGAGGRASVTALIALADQENWEDAVIVAKAIDLGIDPTHPQIHHYLTKIKQLSKPDLQV</sequence>
<dbReference type="InterPro" id="IPR029021">
    <property type="entry name" value="Prot-tyrosine_phosphatase-like"/>
</dbReference>
<evidence type="ECO:0000313" key="2">
    <source>
        <dbReference type="EMBL" id="QNP30620.1"/>
    </source>
</evidence>
<dbReference type="Proteomes" id="UP000516013">
    <property type="component" value="Chromosome"/>
</dbReference>
<feature type="domain" description="DSP-PTPase phosphatase fused to NAD+ Kinase" evidence="1">
    <location>
        <begin position="8"/>
        <end position="99"/>
    </location>
</feature>
<name>A0A7H0F3K4_9CYAN</name>
<gene>
    <name evidence="2" type="ORF">IAR63_06260</name>
</gene>
<dbReference type="EMBL" id="CP060822">
    <property type="protein sequence ID" value="QNP30620.1"/>
    <property type="molecule type" value="Genomic_DNA"/>
</dbReference>
<keyword evidence="3" id="KW-1185">Reference proteome</keyword>
<protein>
    <submittedName>
        <fullName evidence="2">Tyrosine-protein phosphatase</fullName>
    </submittedName>
</protein>
<dbReference type="InterPro" id="IPR055214">
    <property type="entry name" value="PTP-NADK"/>
</dbReference>
<evidence type="ECO:0000259" key="1">
    <source>
        <dbReference type="Pfam" id="PF22741"/>
    </source>
</evidence>
<reference evidence="2 3" key="1">
    <citation type="submission" date="2020-08" db="EMBL/GenBank/DDBJ databases">
        <title>Complete genome sequence of Raphidiopsis curvispora isolated from drinking water reservoir in South Korea.</title>
        <authorList>
            <person name="Jeong J."/>
        </authorList>
    </citation>
    <scope>NUCLEOTIDE SEQUENCE [LARGE SCALE GENOMIC DNA]</scope>
    <source>
        <strain evidence="2 3">GIHE-G1</strain>
    </source>
</reference>
<dbReference type="Pfam" id="PF22741">
    <property type="entry name" value="PTP-NADK"/>
    <property type="match status" value="1"/>
</dbReference>